<dbReference type="AlphaFoldDB" id="A0A249DZN1"/>
<proteinExistence type="predicted"/>
<organism evidence="1 2">
    <name type="scientific">Candidatus Hamiltonella defensa</name>
    <name type="common">Bemisia tabaci</name>
    <dbReference type="NCBI Taxonomy" id="672795"/>
    <lineage>
        <taxon>Bacteria</taxon>
        <taxon>Pseudomonadati</taxon>
        <taxon>Pseudomonadota</taxon>
        <taxon>Gammaproteobacteria</taxon>
        <taxon>Enterobacterales</taxon>
        <taxon>Enterobacteriaceae</taxon>
        <taxon>aphid secondary symbionts</taxon>
        <taxon>Candidatus Williamhamiltonella</taxon>
    </lineage>
</organism>
<reference evidence="1 2" key="2">
    <citation type="submission" date="2017-09" db="EMBL/GenBank/DDBJ databases">
        <title>The genome of whitefly Bemisia tabaci, a global crop pest, provides novel insights into virus transmission, host adaptation and insecticide resistance.</title>
        <authorList>
            <person name="Kaur N."/>
            <person name="Kliot A."/>
            <person name="Pinheiro P.V."/>
            <person name="Luan J."/>
            <person name="Zheng Y."/>
            <person name="Liu W."/>
            <person name="Sun H."/>
            <person name="Yang X."/>
            <person name="Xu Y."/>
            <person name="Luo Y."/>
            <person name="Kruse A."/>
            <person name="Fisher T.W."/>
            <person name="Nelson D.R."/>
            <person name="Elimelech M."/>
            <person name="MacCoss M."/>
            <person name="Johnson R."/>
            <person name="Cohen E."/>
            <person name="Hunter W.B."/>
            <person name="Brown J.K."/>
            <person name="Jander G."/>
            <person name="Cilia M."/>
            <person name="Douglas A.E."/>
            <person name="Ghanim M."/>
            <person name="Simmons A.M."/>
            <person name="Wintermantel W.M."/>
            <person name="Ling K.-S."/>
            <person name="Fei Z."/>
        </authorList>
    </citation>
    <scope>NUCLEOTIDE SEQUENCE [LARGE SCALE GENOMIC DNA]</scope>
    <source>
        <strain evidence="1 2">MEAM1</strain>
    </source>
</reference>
<evidence type="ECO:0000313" key="2">
    <source>
        <dbReference type="Proteomes" id="UP000216438"/>
    </source>
</evidence>
<accession>A0A249DZN1</accession>
<reference evidence="2" key="1">
    <citation type="submission" date="2016-06" db="EMBL/GenBank/DDBJ databases">
        <authorList>
            <person name="Chen W."/>
            <person name="Hasegawa D.K."/>
        </authorList>
    </citation>
    <scope>NUCLEOTIDE SEQUENCE [LARGE SCALE GENOMIC DNA]</scope>
    <source>
        <strain evidence="2">MEAM1</strain>
    </source>
</reference>
<sequence length="131" mass="14579">MNVMYFKFLFAAILLITITVLSIVVRFQYAENSRLKLANQSLSAERDAARAQFTHYEQTVDIFNTIAGATQDAHQQAIQASQPQTIKIQETITPEQCAHLLVPTAAVNRLRAHADKIYPRASSAHSRHASG</sequence>
<evidence type="ECO:0000313" key="1">
    <source>
        <dbReference type="EMBL" id="ASX27014.1"/>
    </source>
</evidence>
<dbReference type="Proteomes" id="UP000216438">
    <property type="component" value="Chromosome"/>
</dbReference>
<protein>
    <recommendedName>
        <fullName evidence="3">DUF2570 domain-containing protein</fullName>
    </recommendedName>
</protein>
<name>A0A249DZN1_9ENTR</name>
<evidence type="ECO:0008006" key="3">
    <source>
        <dbReference type="Google" id="ProtNLM"/>
    </source>
</evidence>
<gene>
    <name evidence="1" type="ORF">BA171_03180</name>
</gene>
<dbReference type="EMBL" id="CP016303">
    <property type="protein sequence ID" value="ASX27014.1"/>
    <property type="molecule type" value="Genomic_DNA"/>
</dbReference>